<dbReference type="EMBL" id="JAKZHW010000001">
    <property type="protein sequence ID" value="MCH8614977.1"/>
    <property type="molecule type" value="Genomic_DNA"/>
</dbReference>
<organism evidence="2 3">
    <name type="scientific">Sphingomonas telluris</name>
    <dbReference type="NCBI Taxonomy" id="2907998"/>
    <lineage>
        <taxon>Bacteria</taxon>
        <taxon>Pseudomonadati</taxon>
        <taxon>Pseudomonadota</taxon>
        <taxon>Alphaproteobacteria</taxon>
        <taxon>Sphingomonadales</taxon>
        <taxon>Sphingomonadaceae</taxon>
        <taxon>Sphingomonas</taxon>
    </lineage>
</organism>
<dbReference type="Proteomes" id="UP001203058">
    <property type="component" value="Unassembled WGS sequence"/>
</dbReference>
<keyword evidence="3" id="KW-1185">Reference proteome</keyword>
<evidence type="ECO:0000313" key="3">
    <source>
        <dbReference type="Proteomes" id="UP001203058"/>
    </source>
</evidence>
<protein>
    <submittedName>
        <fullName evidence="2">Uncharacterized protein</fullName>
    </submittedName>
</protein>
<proteinExistence type="predicted"/>
<feature type="signal peptide" evidence="1">
    <location>
        <begin position="1"/>
        <end position="22"/>
    </location>
</feature>
<evidence type="ECO:0000313" key="2">
    <source>
        <dbReference type="EMBL" id="MCH8614977.1"/>
    </source>
</evidence>
<dbReference type="RefSeq" id="WP_241445628.1">
    <property type="nucleotide sequence ID" value="NZ_JAKZHW010000001.1"/>
</dbReference>
<sequence length="145" mass="16482">MRKLLLGAVALAAFTWALPASAQDSSVKSGPFWQANRIYVEDGQFENYMDWLTKTWASNQEFAKSQGWVLEYHILNSVNPRDGEPNIILLTRFNDFPSAKEADRRGALINQHMQQTDHTADSASGDRTKMRKLMGSALYVEMLKR</sequence>
<gene>
    <name evidence="2" type="ORF">LZ016_02505</name>
</gene>
<name>A0ABS9VJ29_9SPHN</name>
<accession>A0ABS9VJ29</accession>
<reference evidence="2 3" key="1">
    <citation type="submission" date="2022-03" db="EMBL/GenBank/DDBJ databases">
        <authorList>
            <person name="Jo J.-H."/>
            <person name="Im W.-T."/>
        </authorList>
    </citation>
    <scope>NUCLEOTIDE SEQUENCE [LARGE SCALE GENOMIC DNA]</scope>
    <source>
        <strain evidence="2 3">SM33</strain>
    </source>
</reference>
<feature type="chain" id="PRO_5047292739" evidence="1">
    <location>
        <begin position="23"/>
        <end position="145"/>
    </location>
</feature>
<comment type="caution">
    <text evidence="2">The sequence shown here is derived from an EMBL/GenBank/DDBJ whole genome shotgun (WGS) entry which is preliminary data.</text>
</comment>
<keyword evidence="1" id="KW-0732">Signal</keyword>
<evidence type="ECO:0000256" key="1">
    <source>
        <dbReference type="SAM" id="SignalP"/>
    </source>
</evidence>